<dbReference type="Proteomes" id="UP001577267">
    <property type="component" value="Unassembled WGS sequence"/>
</dbReference>
<proteinExistence type="predicted"/>
<comment type="caution">
    <text evidence="1">The sequence shown here is derived from an EMBL/GenBank/DDBJ whole genome shotgun (WGS) entry which is preliminary data.</text>
</comment>
<sequence length="95" mass="10630">MTDQQLLARAEHDTDWHVYIDCPEQGPLGFCAEHGGDEVDLKTGEYRCDPFDPDLASRVLARAGWLAGEWRRPAEGEDEYAAWVAPVVRVETVDG</sequence>
<evidence type="ECO:0000313" key="2">
    <source>
        <dbReference type="Proteomes" id="UP001577267"/>
    </source>
</evidence>
<dbReference type="RefSeq" id="WP_375066343.1">
    <property type="nucleotide sequence ID" value="NZ_JBHGBT010000046.1"/>
</dbReference>
<reference evidence="1 2" key="1">
    <citation type="submission" date="2024-09" db="EMBL/GenBank/DDBJ databases">
        <title>Draft genome sequence of multifaceted antimicrobials producing Streptomyces sp. strain FH1.</title>
        <authorList>
            <person name="Hassan F."/>
            <person name="Ali H."/>
            <person name="Hassan N."/>
            <person name="Nawaz A."/>
        </authorList>
    </citation>
    <scope>NUCLEOTIDE SEQUENCE [LARGE SCALE GENOMIC DNA]</scope>
    <source>
        <strain evidence="1 2">FH1</strain>
    </source>
</reference>
<gene>
    <name evidence="1" type="ORF">ACE11A_25780</name>
</gene>
<evidence type="ECO:0000313" key="1">
    <source>
        <dbReference type="EMBL" id="MFB4197751.1"/>
    </source>
</evidence>
<protein>
    <submittedName>
        <fullName evidence="1">Uncharacterized protein</fullName>
    </submittedName>
</protein>
<dbReference type="EMBL" id="JBHGBT010000046">
    <property type="protein sequence ID" value="MFB4197751.1"/>
    <property type="molecule type" value="Genomic_DNA"/>
</dbReference>
<organism evidence="1 2">
    <name type="scientific">Streptomyces carpaticus</name>
    <dbReference type="NCBI Taxonomy" id="285558"/>
    <lineage>
        <taxon>Bacteria</taxon>
        <taxon>Bacillati</taxon>
        <taxon>Actinomycetota</taxon>
        <taxon>Actinomycetes</taxon>
        <taxon>Kitasatosporales</taxon>
        <taxon>Streptomycetaceae</taxon>
        <taxon>Streptomyces</taxon>
    </lineage>
</organism>
<name>A0ABV4ZUE6_9ACTN</name>
<keyword evidence="2" id="KW-1185">Reference proteome</keyword>
<accession>A0ABV4ZUE6</accession>